<evidence type="ECO:0000259" key="4">
    <source>
        <dbReference type="PROSITE" id="PS51071"/>
    </source>
</evidence>
<evidence type="ECO:0000256" key="1">
    <source>
        <dbReference type="ARBA" id="ARBA00023015"/>
    </source>
</evidence>
<dbReference type="PROSITE" id="PS51071">
    <property type="entry name" value="HTH_RPIR"/>
    <property type="match status" value="1"/>
</dbReference>
<comment type="caution">
    <text evidence="6">The sequence shown here is derived from an EMBL/GenBank/DDBJ whole genome shotgun (WGS) entry which is preliminary data.</text>
</comment>
<dbReference type="EMBL" id="JAZHBM010000001">
    <property type="protein sequence ID" value="MEF3081126.1"/>
    <property type="molecule type" value="Genomic_DNA"/>
</dbReference>
<accession>A0ABU7WD92</accession>
<dbReference type="InterPro" id="IPR009057">
    <property type="entry name" value="Homeodomain-like_sf"/>
</dbReference>
<dbReference type="PANTHER" id="PTHR30514:SF17">
    <property type="entry name" value="HTH-TYPE TRANSCRIPTIONAL REGULATOR MURR"/>
    <property type="match status" value="1"/>
</dbReference>
<gene>
    <name evidence="6" type="ORF">V3391_02720</name>
</gene>
<dbReference type="Pfam" id="PF01380">
    <property type="entry name" value="SIS"/>
    <property type="match status" value="1"/>
</dbReference>
<keyword evidence="7" id="KW-1185">Reference proteome</keyword>
<dbReference type="InterPro" id="IPR000281">
    <property type="entry name" value="HTH_RpiR"/>
</dbReference>
<feature type="domain" description="SIS" evidence="5">
    <location>
        <begin position="122"/>
        <end position="254"/>
    </location>
</feature>
<dbReference type="InterPro" id="IPR001347">
    <property type="entry name" value="SIS_dom"/>
</dbReference>
<organism evidence="6 7">
    <name type="scientific">Luteimonas flava</name>
    <dbReference type="NCBI Taxonomy" id="3115822"/>
    <lineage>
        <taxon>Bacteria</taxon>
        <taxon>Pseudomonadati</taxon>
        <taxon>Pseudomonadota</taxon>
        <taxon>Gammaproteobacteria</taxon>
        <taxon>Lysobacterales</taxon>
        <taxon>Lysobacteraceae</taxon>
        <taxon>Luteimonas</taxon>
    </lineage>
</organism>
<dbReference type="InterPro" id="IPR047640">
    <property type="entry name" value="RpiR-like"/>
</dbReference>
<dbReference type="Gene3D" id="1.10.10.10">
    <property type="entry name" value="Winged helix-like DNA-binding domain superfamily/Winged helix DNA-binding domain"/>
    <property type="match status" value="1"/>
</dbReference>
<proteinExistence type="predicted"/>
<keyword evidence="3" id="KW-0804">Transcription</keyword>
<keyword evidence="1" id="KW-0805">Transcription regulation</keyword>
<dbReference type="InterPro" id="IPR046348">
    <property type="entry name" value="SIS_dom_sf"/>
</dbReference>
<dbReference type="SUPFAM" id="SSF53697">
    <property type="entry name" value="SIS domain"/>
    <property type="match status" value="1"/>
</dbReference>
<dbReference type="RefSeq" id="WP_332076875.1">
    <property type="nucleotide sequence ID" value="NZ_JAZHBM010000001.1"/>
</dbReference>
<evidence type="ECO:0000313" key="7">
    <source>
        <dbReference type="Proteomes" id="UP001358324"/>
    </source>
</evidence>
<feature type="domain" description="HTH rpiR-type" evidence="4">
    <location>
        <begin position="2"/>
        <end position="78"/>
    </location>
</feature>
<dbReference type="CDD" id="cd05013">
    <property type="entry name" value="SIS_RpiR"/>
    <property type="match status" value="1"/>
</dbReference>
<keyword evidence="2" id="KW-0238">DNA-binding</keyword>
<sequence>MASPLLKIRAERDRLSAIERRIGDFVLENAHLLRDYSSQQLAGALGISQSSVVKFSQKLGFRGYPDLKFSVGESVAREREPIAVAPAATVDVPAVADALWQGKSQAEAATRSINPESGLQSIAAALHAAGRVVVVGSGEDNLAARAFALRLSLLGVAAAYHPDPALAAAQVAGLGEGDLLALFSEQGQQPALLQLAKLARERGARVLSATRHSSNPLRTIADHALLVSAHDARPHVAMLLYHSALQQLLDVVIVQLCAMPGRQARLADHQARMRRLLDP</sequence>
<dbReference type="PROSITE" id="PS51464">
    <property type="entry name" value="SIS"/>
    <property type="match status" value="1"/>
</dbReference>
<dbReference type="Proteomes" id="UP001358324">
    <property type="component" value="Unassembled WGS sequence"/>
</dbReference>
<protein>
    <submittedName>
        <fullName evidence="6">MurR/RpiR family transcriptional regulator</fullName>
    </submittedName>
</protein>
<name>A0ABU7WD92_9GAMM</name>
<evidence type="ECO:0000256" key="2">
    <source>
        <dbReference type="ARBA" id="ARBA00023125"/>
    </source>
</evidence>
<dbReference type="PANTHER" id="PTHR30514">
    <property type="entry name" value="GLUCOKINASE"/>
    <property type="match status" value="1"/>
</dbReference>
<dbReference type="InterPro" id="IPR035472">
    <property type="entry name" value="RpiR-like_SIS"/>
</dbReference>
<dbReference type="SUPFAM" id="SSF46689">
    <property type="entry name" value="Homeodomain-like"/>
    <property type="match status" value="1"/>
</dbReference>
<dbReference type="Pfam" id="PF01418">
    <property type="entry name" value="HTH_6"/>
    <property type="match status" value="1"/>
</dbReference>
<evidence type="ECO:0000256" key="3">
    <source>
        <dbReference type="ARBA" id="ARBA00023163"/>
    </source>
</evidence>
<reference evidence="6 7" key="1">
    <citation type="submission" date="2024-01" db="EMBL/GenBank/DDBJ databases">
        <title>Novel species of the genus Luteimonas isolated from rivers.</title>
        <authorList>
            <person name="Lu H."/>
        </authorList>
    </citation>
    <scope>NUCLEOTIDE SEQUENCE [LARGE SCALE GENOMIC DNA]</scope>
    <source>
        <strain evidence="6 7">SMYT11W</strain>
    </source>
</reference>
<evidence type="ECO:0000313" key="6">
    <source>
        <dbReference type="EMBL" id="MEF3081126.1"/>
    </source>
</evidence>
<dbReference type="InterPro" id="IPR036388">
    <property type="entry name" value="WH-like_DNA-bd_sf"/>
</dbReference>
<dbReference type="Gene3D" id="3.40.50.10490">
    <property type="entry name" value="Glucose-6-phosphate isomerase like protein, domain 1"/>
    <property type="match status" value="1"/>
</dbReference>
<evidence type="ECO:0000259" key="5">
    <source>
        <dbReference type="PROSITE" id="PS51464"/>
    </source>
</evidence>